<protein>
    <submittedName>
        <fullName evidence="6">Zinc transporter 6-A</fullName>
    </submittedName>
</protein>
<comment type="caution">
    <text evidence="6">The sequence shown here is derived from an EMBL/GenBank/DDBJ whole genome shotgun (WGS) entry which is preliminary data.</text>
</comment>
<dbReference type="EMBL" id="BPLR01009125">
    <property type="protein sequence ID" value="GIY29763.1"/>
    <property type="molecule type" value="Genomic_DNA"/>
</dbReference>
<keyword evidence="3" id="KW-0862">Zinc</keyword>
<organism evidence="6 7">
    <name type="scientific">Caerostris extrusa</name>
    <name type="common">Bark spider</name>
    <name type="synonym">Caerostris bankana</name>
    <dbReference type="NCBI Taxonomy" id="172846"/>
    <lineage>
        <taxon>Eukaryota</taxon>
        <taxon>Metazoa</taxon>
        <taxon>Ecdysozoa</taxon>
        <taxon>Arthropoda</taxon>
        <taxon>Chelicerata</taxon>
        <taxon>Arachnida</taxon>
        <taxon>Araneae</taxon>
        <taxon>Araneomorphae</taxon>
        <taxon>Entelegynae</taxon>
        <taxon>Araneoidea</taxon>
        <taxon>Araneidae</taxon>
        <taxon>Caerostris</taxon>
    </lineage>
</organism>
<gene>
    <name evidence="6" type="primary">slc30a6-a</name>
    <name evidence="6" type="ORF">CEXT_284481</name>
</gene>
<evidence type="ECO:0000313" key="7">
    <source>
        <dbReference type="Proteomes" id="UP001054945"/>
    </source>
</evidence>
<evidence type="ECO:0000256" key="1">
    <source>
        <dbReference type="ARBA" id="ARBA00004127"/>
    </source>
</evidence>
<keyword evidence="2" id="KW-0813">Transport</keyword>
<comment type="subcellular location">
    <subcellularLocation>
        <location evidence="1">Endomembrane system</location>
        <topology evidence="1">Multi-pass membrane protein</topology>
    </subcellularLocation>
</comment>
<keyword evidence="5" id="KW-0472">Membrane</keyword>
<name>A0AAV4SD09_CAEEX</name>
<dbReference type="GO" id="GO:0006829">
    <property type="term" value="P:zinc ion transport"/>
    <property type="evidence" value="ECO:0007669"/>
    <property type="project" value="TreeGrafter"/>
</dbReference>
<keyword evidence="7" id="KW-1185">Reference proteome</keyword>
<accession>A0AAV4SD09</accession>
<dbReference type="AlphaFoldDB" id="A0AAV4SD09"/>
<evidence type="ECO:0000256" key="2">
    <source>
        <dbReference type="ARBA" id="ARBA00022448"/>
    </source>
</evidence>
<keyword evidence="4" id="KW-0406">Ion transport</keyword>
<feature type="transmembrane region" description="Helical" evidence="5">
    <location>
        <begin position="81"/>
        <end position="101"/>
    </location>
</feature>
<proteinExistence type="predicted"/>
<dbReference type="GO" id="GO:0005794">
    <property type="term" value="C:Golgi apparatus"/>
    <property type="evidence" value="ECO:0007669"/>
    <property type="project" value="TreeGrafter"/>
</dbReference>
<dbReference type="Proteomes" id="UP001054945">
    <property type="component" value="Unassembled WGS sequence"/>
</dbReference>
<feature type="transmembrane region" description="Helical" evidence="5">
    <location>
        <begin position="53"/>
        <end position="75"/>
    </location>
</feature>
<evidence type="ECO:0000256" key="5">
    <source>
        <dbReference type="SAM" id="Phobius"/>
    </source>
</evidence>
<dbReference type="PANTHER" id="PTHR46531:SF1">
    <property type="entry name" value="ZINC TRANSPORTER 6"/>
    <property type="match status" value="1"/>
</dbReference>
<keyword evidence="5" id="KW-1133">Transmembrane helix</keyword>
<reference evidence="6 7" key="1">
    <citation type="submission" date="2021-06" db="EMBL/GenBank/DDBJ databases">
        <title>Caerostris extrusa draft genome.</title>
        <authorList>
            <person name="Kono N."/>
            <person name="Arakawa K."/>
        </authorList>
    </citation>
    <scope>NUCLEOTIDE SEQUENCE [LARGE SCALE GENOMIC DNA]</scope>
</reference>
<dbReference type="InterPro" id="IPR052005">
    <property type="entry name" value="CDF_SLC30A"/>
</dbReference>
<sequence length="344" mass="38427">MMITYCMKNKGLNLVICASDSSWLQNRMSFFNQSLSHIVPGITASSWPRFNPLTLLGCTAGGILVLTTFLIDIFNYYSADAIAGICISFLICLTMSPLCAYSGKILLQGTPPHVKDLLDKCLREVSTLDGVLEFRNEHFWLLGFDKIVGTIHVRIRRDANEQVVLSHLLNKLSSMVTDITIQIFKDEWTWSSGTRQILNDHFLKFPPGSETYSLPTTVTTSVSSSEKETVLNPLSFKNSYASTYSAPNTKTHDTKKSPSSYATIPLPPSLSSSYSPKSPAQDYSIDMNSDTSLVQTHMSYDTSLQSSRQIPYSLQSVPSTNKYNRELTINPLFNSKPDYVKYKS</sequence>
<keyword evidence="5" id="KW-0812">Transmembrane</keyword>
<dbReference type="PANTHER" id="PTHR46531">
    <property type="entry name" value="ZINC TRANSPORTER 6"/>
    <property type="match status" value="1"/>
</dbReference>
<evidence type="ECO:0000313" key="6">
    <source>
        <dbReference type="EMBL" id="GIY29763.1"/>
    </source>
</evidence>
<evidence type="ECO:0000256" key="3">
    <source>
        <dbReference type="ARBA" id="ARBA00022833"/>
    </source>
</evidence>
<evidence type="ECO:0000256" key="4">
    <source>
        <dbReference type="ARBA" id="ARBA00023065"/>
    </source>
</evidence>